<dbReference type="Gene3D" id="3.40.1090.10">
    <property type="entry name" value="Cytosolic phospholipase A2 catalytic domain"/>
    <property type="match status" value="1"/>
</dbReference>
<gene>
    <name evidence="7" type="ORF">SMN809_LOCUS18571</name>
</gene>
<keyword evidence="3 4" id="KW-0443">Lipid metabolism</keyword>
<dbReference type="GO" id="GO:0016020">
    <property type="term" value="C:membrane"/>
    <property type="evidence" value="ECO:0007669"/>
    <property type="project" value="TreeGrafter"/>
</dbReference>
<evidence type="ECO:0000313" key="8">
    <source>
        <dbReference type="Proteomes" id="UP000676336"/>
    </source>
</evidence>
<comment type="caution">
    <text evidence="7">The sequence shown here is derived from an EMBL/GenBank/DDBJ whole genome shotgun (WGS) entry which is preliminary data.</text>
</comment>
<reference evidence="7" key="1">
    <citation type="submission" date="2021-02" db="EMBL/GenBank/DDBJ databases">
        <authorList>
            <person name="Nowell W R."/>
        </authorList>
    </citation>
    <scope>NUCLEOTIDE SEQUENCE</scope>
</reference>
<dbReference type="SUPFAM" id="SSF52151">
    <property type="entry name" value="FabD/lysophospholipase-like"/>
    <property type="match status" value="1"/>
</dbReference>
<sequence length="581" mass="65275">MAEAFVTLTIADDYTFELNKTTTSTKYSICTINGCAAKVHTDLNNGLMKTVDYHSHLREKEKRESTNVSLGSILFPEPKPIDKNETPSSTSSAPQKSTTKQQAQNVVSSAADAAVNVLGAGWDALSAVSNRITGLTNLPRKDTITNKQLESIVRVVTPETLGQRTKSLIDSVKAASSTLSQATRIEELSNYLLHQPDGNYFTKKERLVPYLLYLRRHEYRKSVIDKAFIGIINECLTLANYVQEPRGKGIRLLSIDGGGMRGLVSINALRRIEDLVGEPVYKLFDYMSGVSTGAVITAMLGGFKVSLDECEEIYKHFSSTVFQRNKALGISSLITSQSYYDTKNFEKYLRSRMGERLMVKSSLDADSPKFSLISALTVPNGYRLFLFRNYSILMSPHAHYDGTSKYKVWEAVRASTCAPGYFEEYLLDGNVFQDGGLIANNPTSIALHECKLLWPGEDIQCVVSLGNGRPTPDVAFQSKSMTLKQKLSSLVDSVTNTETIHVCLHDLLPTNIYFRLNPFMSADFVLDEHRPERIEQMLRDAQKYIRQNEYKFLKLAQQLTRLRSPLQRLLDKLKKFIHIYT</sequence>
<evidence type="ECO:0000259" key="6">
    <source>
        <dbReference type="PROSITE" id="PS51635"/>
    </source>
</evidence>
<name>A0A8S2QQR4_9BILA</name>
<feature type="short sequence motif" description="GXSXG" evidence="4">
    <location>
        <begin position="289"/>
        <end position="293"/>
    </location>
</feature>
<dbReference type="Pfam" id="PF01734">
    <property type="entry name" value="Patatin"/>
    <property type="match status" value="1"/>
</dbReference>
<evidence type="ECO:0000256" key="5">
    <source>
        <dbReference type="SAM" id="MobiDB-lite"/>
    </source>
</evidence>
<dbReference type="EMBL" id="CAJOBI010008980">
    <property type="protein sequence ID" value="CAF4126884.1"/>
    <property type="molecule type" value="Genomic_DNA"/>
</dbReference>
<accession>A0A8S2QQR4</accession>
<evidence type="ECO:0000256" key="2">
    <source>
        <dbReference type="ARBA" id="ARBA00022963"/>
    </source>
</evidence>
<proteinExistence type="predicted"/>
<feature type="short sequence motif" description="DGA/G" evidence="4">
    <location>
        <begin position="434"/>
        <end position="436"/>
    </location>
</feature>
<evidence type="ECO:0000256" key="3">
    <source>
        <dbReference type="ARBA" id="ARBA00023098"/>
    </source>
</evidence>
<evidence type="ECO:0000313" key="7">
    <source>
        <dbReference type="EMBL" id="CAF4126884.1"/>
    </source>
</evidence>
<keyword evidence="1 4" id="KW-0378">Hydrolase</keyword>
<dbReference type="InterPro" id="IPR002641">
    <property type="entry name" value="PNPLA_dom"/>
</dbReference>
<dbReference type="PROSITE" id="PS51635">
    <property type="entry name" value="PNPLA"/>
    <property type="match status" value="1"/>
</dbReference>
<feature type="compositionally biased region" description="Polar residues" evidence="5">
    <location>
        <begin position="86"/>
        <end position="100"/>
    </location>
</feature>
<organism evidence="7 8">
    <name type="scientific">Rotaria magnacalcarata</name>
    <dbReference type="NCBI Taxonomy" id="392030"/>
    <lineage>
        <taxon>Eukaryota</taxon>
        <taxon>Metazoa</taxon>
        <taxon>Spiralia</taxon>
        <taxon>Gnathifera</taxon>
        <taxon>Rotifera</taxon>
        <taxon>Eurotatoria</taxon>
        <taxon>Bdelloidea</taxon>
        <taxon>Philodinida</taxon>
        <taxon>Philodinidae</taxon>
        <taxon>Rotaria</taxon>
    </lineage>
</organism>
<feature type="domain" description="PNPLA" evidence="6">
    <location>
        <begin position="253"/>
        <end position="447"/>
    </location>
</feature>
<protein>
    <recommendedName>
        <fullName evidence="6">PNPLA domain-containing protein</fullName>
    </recommendedName>
</protein>
<dbReference type="PANTHER" id="PTHR24185">
    <property type="entry name" value="CALCIUM-INDEPENDENT PHOSPHOLIPASE A2-GAMMA"/>
    <property type="match status" value="1"/>
</dbReference>
<dbReference type="GO" id="GO:0019369">
    <property type="term" value="P:arachidonate metabolic process"/>
    <property type="evidence" value="ECO:0007669"/>
    <property type="project" value="TreeGrafter"/>
</dbReference>
<feature type="short sequence motif" description="GXGXXG" evidence="4">
    <location>
        <begin position="257"/>
        <end position="262"/>
    </location>
</feature>
<dbReference type="InterPro" id="IPR045217">
    <property type="entry name" value="PNPLA8-like"/>
</dbReference>
<keyword evidence="2 4" id="KW-0442">Lipid degradation</keyword>
<dbReference type="InterPro" id="IPR016035">
    <property type="entry name" value="Acyl_Trfase/lysoPLipase"/>
</dbReference>
<dbReference type="AlphaFoldDB" id="A0A8S2QQR4"/>
<dbReference type="Proteomes" id="UP000676336">
    <property type="component" value="Unassembled WGS sequence"/>
</dbReference>
<feature type="active site" description="Nucleophile" evidence="4">
    <location>
        <position position="291"/>
    </location>
</feature>
<dbReference type="GO" id="GO:0047499">
    <property type="term" value="F:calcium-independent phospholipase A2 activity"/>
    <property type="evidence" value="ECO:0007669"/>
    <property type="project" value="TreeGrafter"/>
</dbReference>
<feature type="region of interest" description="Disordered" evidence="5">
    <location>
        <begin position="58"/>
        <end position="105"/>
    </location>
</feature>
<dbReference type="Gene3D" id="2.20.25.240">
    <property type="match status" value="1"/>
</dbReference>
<evidence type="ECO:0000256" key="4">
    <source>
        <dbReference type="PROSITE-ProRule" id="PRU01161"/>
    </source>
</evidence>
<evidence type="ECO:0000256" key="1">
    <source>
        <dbReference type="ARBA" id="ARBA00022801"/>
    </source>
</evidence>
<dbReference type="CDD" id="cd07211">
    <property type="entry name" value="Pat_PNPLA8"/>
    <property type="match status" value="1"/>
</dbReference>
<dbReference type="PANTHER" id="PTHR24185:SF1">
    <property type="entry name" value="CALCIUM-INDEPENDENT PHOSPHOLIPASE A2-GAMMA"/>
    <property type="match status" value="1"/>
</dbReference>
<dbReference type="GO" id="GO:0016042">
    <property type="term" value="P:lipid catabolic process"/>
    <property type="evidence" value="ECO:0007669"/>
    <property type="project" value="UniProtKB-UniRule"/>
</dbReference>
<feature type="active site" description="Proton acceptor" evidence="4">
    <location>
        <position position="434"/>
    </location>
</feature>